<evidence type="ECO:0000313" key="2">
    <source>
        <dbReference type="Proteomes" id="UP000298327"/>
    </source>
</evidence>
<proteinExistence type="predicted"/>
<accession>A0A4Y9YCW0</accession>
<sequence>MDIILKNTDSAKLDIRSQLERSRRVFFSICIVNHGCPMSSKSYDLDTPLKLRLRPILRMADEFQVDVLHDHIMAQLVSDWPQTIRQWDKTESEIKTRVDTGSSVIWYGED</sequence>
<reference evidence="1 2" key="1">
    <citation type="submission" date="2019-02" db="EMBL/GenBank/DDBJ databases">
        <title>Genome sequencing of the rare red list fungi Dentipellis fragilis.</title>
        <authorList>
            <person name="Buettner E."/>
            <person name="Kellner H."/>
        </authorList>
    </citation>
    <scope>NUCLEOTIDE SEQUENCE [LARGE SCALE GENOMIC DNA]</scope>
    <source>
        <strain evidence="1 2">DSM 105465</strain>
    </source>
</reference>
<organism evidence="1 2">
    <name type="scientific">Dentipellis fragilis</name>
    <dbReference type="NCBI Taxonomy" id="205917"/>
    <lineage>
        <taxon>Eukaryota</taxon>
        <taxon>Fungi</taxon>
        <taxon>Dikarya</taxon>
        <taxon>Basidiomycota</taxon>
        <taxon>Agaricomycotina</taxon>
        <taxon>Agaricomycetes</taxon>
        <taxon>Russulales</taxon>
        <taxon>Hericiaceae</taxon>
        <taxon>Dentipellis</taxon>
    </lineage>
</organism>
<dbReference type="EMBL" id="SEOQ01000621">
    <property type="protein sequence ID" value="TFY59407.1"/>
    <property type="molecule type" value="Genomic_DNA"/>
</dbReference>
<name>A0A4Y9YCW0_9AGAM</name>
<keyword evidence="2" id="KW-1185">Reference proteome</keyword>
<dbReference type="AlphaFoldDB" id="A0A4Y9YCW0"/>
<dbReference type="Proteomes" id="UP000298327">
    <property type="component" value="Unassembled WGS sequence"/>
</dbReference>
<comment type="caution">
    <text evidence="1">The sequence shown here is derived from an EMBL/GenBank/DDBJ whole genome shotgun (WGS) entry which is preliminary data.</text>
</comment>
<evidence type="ECO:0000313" key="1">
    <source>
        <dbReference type="EMBL" id="TFY59407.1"/>
    </source>
</evidence>
<dbReference type="OrthoDB" id="3218112at2759"/>
<protein>
    <submittedName>
        <fullName evidence="1">Uncharacterized protein</fullName>
    </submittedName>
</protein>
<gene>
    <name evidence="1" type="ORF">EVG20_g7796</name>
</gene>